<comment type="caution">
    <text evidence="1">The sequence shown here is derived from an EMBL/GenBank/DDBJ whole genome shotgun (WGS) entry which is preliminary data.</text>
</comment>
<reference evidence="1" key="1">
    <citation type="submission" date="2021-06" db="EMBL/GenBank/DDBJ databases">
        <authorList>
            <person name="Kallberg Y."/>
            <person name="Tangrot J."/>
            <person name="Rosling A."/>
        </authorList>
    </citation>
    <scope>NUCLEOTIDE SEQUENCE</scope>
    <source>
        <strain evidence="1">87-6 pot B 2015</strain>
    </source>
</reference>
<dbReference type="EMBL" id="CAJVPP010002422">
    <property type="protein sequence ID" value="CAG8599380.1"/>
    <property type="molecule type" value="Genomic_DNA"/>
</dbReference>
<gene>
    <name evidence="1" type="ORF">FMOSSE_LOCUS8864</name>
</gene>
<dbReference type="AlphaFoldDB" id="A0A9N9GDF2"/>
<keyword evidence="2" id="KW-1185">Reference proteome</keyword>
<accession>A0A9N9GDF2</accession>
<evidence type="ECO:0000313" key="1">
    <source>
        <dbReference type="EMBL" id="CAG8599380.1"/>
    </source>
</evidence>
<proteinExistence type="predicted"/>
<name>A0A9N9GDF2_FUNMO</name>
<organism evidence="1 2">
    <name type="scientific">Funneliformis mosseae</name>
    <name type="common">Endomycorrhizal fungus</name>
    <name type="synonym">Glomus mosseae</name>
    <dbReference type="NCBI Taxonomy" id="27381"/>
    <lineage>
        <taxon>Eukaryota</taxon>
        <taxon>Fungi</taxon>
        <taxon>Fungi incertae sedis</taxon>
        <taxon>Mucoromycota</taxon>
        <taxon>Glomeromycotina</taxon>
        <taxon>Glomeromycetes</taxon>
        <taxon>Glomerales</taxon>
        <taxon>Glomeraceae</taxon>
        <taxon>Funneliformis</taxon>
    </lineage>
</organism>
<protein>
    <submittedName>
        <fullName evidence="1">864_t:CDS:1</fullName>
    </submittedName>
</protein>
<evidence type="ECO:0000313" key="2">
    <source>
        <dbReference type="Proteomes" id="UP000789375"/>
    </source>
</evidence>
<feature type="non-terminal residue" evidence="1">
    <location>
        <position position="1"/>
    </location>
</feature>
<dbReference type="Proteomes" id="UP000789375">
    <property type="component" value="Unassembled WGS sequence"/>
</dbReference>
<sequence length="57" mass="6434">QDLCEYGGENGAFVVEDVVVRIYVKEGNDDKFVVIVIGAVKDTYIMKSIQGLYIQYE</sequence>